<protein>
    <recommendedName>
        <fullName evidence="1">N-acetyltransferase domain-containing protein</fullName>
    </recommendedName>
</protein>
<evidence type="ECO:0000313" key="3">
    <source>
        <dbReference type="Proteomes" id="UP000321749"/>
    </source>
</evidence>
<dbReference type="InterPro" id="IPR000182">
    <property type="entry name" value="GNAT_dom"/>
</dbReference>
<dbReference type="GO" id="GO:0016747">
    <property type="term" value="F:acyltransferase activity, transferring groups other than amino-acyl groups"/>
    <property type="evidence" value="ECO:0007669"/>
    <property type="project" value="InterPro"/>
</dbReference>
<dbReference type="Gene3D" id="3.40.630.30">
    <property type="match status" value="1"/>
</dbReference>
<evidence type="ECO:0000259" key="1">
    <source>
        <dbReference type="PROSITE" id="PS51186"/>
    </source>
</evidence>
<dbReference type="PROSITE" id="PS51186">
    <property type="entry name" value="GNAT"/>
    <property type="match status" value="1"/>
</dbReference>
<sequence length="250" mass="25688">MSLGLAWCRRSPPERATLGGMFGDPDVPQRDGVRLRAAWADALGTAPSALEGSGVTRVVRDALDAVIVVELAGATVVAAPPSAKAALAGLSADARHDVDAIAAALPGSRAIGSANLLFTGVRPAHPAHEVAEASSLDVATVGAALPEEEWAEAGVQQMEHRWAVHDGAGPVAVAGFQRWHGSVAHLGVAVAPDRRGQGYADSAAARAVTAAIDAGLIAQWRCRVGNDASLRLADRLGFTRLGRQSTVRLS</sequence>
<dbReference type="Pfam" id="PF00583">
    <property type="entry name" value="Acetyltransf_1"/>
    <property type="match status" value="1"/>
</dbReference>
<dbReference type="InterPro" id="IPR016181">
    <property type="entry name" value="Acyl_CoA_acyltransferase"/>
</dbReference>
<dbReference type="SUPFAM" id="SSF55729">
    <property type="entry name" value="Acyl-CoA N-acyltransferases (Nat)"/>
    <property type="match status" value="1"/>
</dbReference>
<gene>
    <name evidence="2" type="ORF">ABA31_06170</name>
</gene>
<dbReference type="AlphaFoldDB" id="A0AA87RAG3"/>
<evidence type="ECO:0000313" key="2">
    <source>
        <dbReference type="EMBL" id="GEK79266.1"/>
    </source>
</evidence>
<feature type="domain" description="N-acetyltransferase" evidence="1">
    <location>
        <begin position="119"/>
        <end position="250"/>
    </location>
</feature>
<keyword evidence="3" id="KW-1185">Reference proteome</keyword>
<comment type="caution">
    <text evidence="2">The sequence shown here is derived from an EMBL/GenBank/DDBJ whole genome shotgun (WGS) entry which is preliminary data.</text>
</comment>
<proteinExistence type="predicted"/>
<organism evidence="2 3">
    <name type="scientific">Agrococcus baldri</name>
    <dbReference type="NCBI Taxonomy" id="153730"/>
    <lineage>
        <taxon>Bacteria</taxon>
        <taxon>Bacillati</taxon>
        <taxon>Actinomycetota</taxon>
        <taxon>Actinomycetes</taxon>
        <taxon>Micrococcales</taxon>
        <taxon>Microbacteriaceae</taxon>
        <taxon>Agrococcus</taxon>
    </lineage>
</organism>
<reference evidence="2 3" key="1">
    <citation type="submission" date="2019-07" db="EMBL/GenBank/DDBJ databases">
        <title>Whole genome shotgun sequence of Agrococcus baldri NBRC 103055.</title>
        <authorList>
            <person name="Hosoyama A."/>
            <person name="Uohara A."/>
            <person name="Ohji S."/>
            <person name="Ichikawa N."/>
        </authorList>
    </citation>
    <scope>NUCLEOTIDE SEQUENCE [LARGE SCALE GENOMIC DNA]</scope>
    <source>
        <strain evidence="2 3">NBRC 103055</strain>
    </source>
</reference>
<dbReference type="Proteomes" id="UP000321749">
    <property type="component" value="Unassembled WGS sequence"/>
</dbReference>
<name>A0AA87RAG3_9MICO</name>
<dbReference type="EMBL" id="BJUU01000002">
    <property type="protein sequence ID" value="GEK79266.1"/>
    <property type="molecule type" value="Genomic_DNA"/>
</dbReference>
<accession>A0AA87RAG3</accession>